<accession>A0A9W6BZK3</accession>
<sequence length="140" mass="15152">MIGPFFTMTATSLLELRSSWAQSLASINPVDEEKVALLLRLCSQTSSGGKSISSSSIRDAAANILSLIGFIDKSGGQRVDLVMPEVVRQLPLLASDWVQPCAHVEQLERLFEDVFTGLRRNVVSVALGGFTGIHGDTRCF</sequence>
<evidence type="ECO:0000256" key="1">
    <source>
        <dbReference type="SAM" id="SignalP"/>
    </source>
</evidence>
<organism evidence="2 3">
    <name type="scientific">Pleodorina starrii</name>
    <dbReference type="NCBI Taxonomy" id="330485"/>
    <lineage>
        <taxon>Eukaryota</taxon>
        <taxon>Viridiplantae</taxon>
        <taxon>Chlorophyta</taxon>
        <taxon>core chlorophytes</taxon>
        <taxon>Chlorophyceae</taxon>
        <taxon>CS clade</taxon>
        <taxon>Chlamydomonadales</taxon>
        <taxon>Volvocaceae</taxon>
        <taxon>Pleodorina</taxon>
    </lineage>
</organism>
<name>A0A9W6BZK3_9CHLO</name>
<proteinExistence type="predicted"/>
<reference evidence="2 3" key="1">
    <citation type="journal article" date="2023" name="Commun. Biol.">
        <title>Reorganization of the ancestral sex-determining regions during the evolution of trioecy in Pleodorina starrii.</title>
        <authorList>
            <person name="Takahashi K."/>
            <person name="Suzuki S."/>
            <person name="Kawai-Toyooka H."/>
            <person name="Yamamoto K."/>
            <person name="Hamaji T."/>
            <person name="Ootsuki R."/>
            <person name="Yamaguchi H."/>
            <person name="Kawachi M."/>
            <person name="Higashiyama T."/>
            <person name="Nozaki H."/>
        </authorList>
    </citation>
    <scope>NUCLEOTIDE SEQUENCE [LARGE SCALE GENOMIC DNA]</scope>
    <source>
        <strain evidence="2 3">NIES-4479</strain>
    </source>
</reference>
<gene>
    <name evidence="2" type="primary">PLESTB002760</name>
    <name evidence="2" type="ORF">PLESTB_001713000</name>
</gene>
<protein>
    <submittedName>
        <fullName evidence="2">Uncharacterized protein</fullName>
    </submittedName>
</protein>
<keyword evidence="3" id="KW-1185">Reference proteome</keyword>
<keyword evidence="1" id="KW-0732">Signal</keyword>
<comment type="caution">
    <text evidence="2">The sequence shown here is derived from an EMBL/GenBank/DDBJ whole genome shotgun (WGS) entry which is preliminary data.</text>
</comment>
<feature type="chain" id="PRO_5040822083" evidence="1">
    <location>
        <begin position="22"/>
        <end position="140"/>
    </location>
</feature>
<dbReference type="EMBL" id="BRXU01000041">
    <property type="protein sequence ID" value="GLC61069.1"/>
    <property type="molecule type" value="Genomic_DNA"/>
</dbReference>
<evidence type="ECO:0000313" key="3">
    <source>
        <dbReference type="Proteomes" id="UP001165080"/>
    </source>
</evidence>
<dbReference type="Proteomes" id="UP001165080">
    <property type="component" value="Unassembled WGS sequence"/>
</dbReference>
<feature type="signal peptide" evidence="1">
    <location>
        <begin position="1"/>
        <end position="21"/>
    </location>
</feature>
<dbReference type="AlphaFoldDB" id="A0A9W6BZK3"/>
<evidence type="ECO:0000313" key="2">
    <source>
        <dbReference type="EMBL" id="GLC61069.1"/>
    </source>
</evidence>